<keyword evidence="2" id="KW-1185">Reference proteome</keyword>
<feature type="non-terminal residue" evidence="1">
    <location>
        <position position="62"/>
    </location>
</feature>
<accession>A0A6H5HUG8</accession>
<reference evidence="1 2" key="1">
    <citation type="submission" date="2020-02" db="EMBL/GenBank/DDBJ databases">
        <authorList>
            <person name="Ferguson B K."/>
        </authorList>
    </citation>
    <scope>NUCLEOTIDE SEQUENCE [LARGE SCALE GENOMIC DNA]</scope>
</reference>
<proteinExistence type="predicted"/>
<gene>
    <name evidence="1" type="ORF">TBRA_LOCUS233</name>
</gene>
<dbReference type="Proteomes" id="UP000479190">
    <property type="component" value="Unassembled WGS sequence"/>
</dbReference>
<organism evidence="1 2">
    <name type="scientific">Trichogramma brassicae</name>
    <dbReference type="NCBI Taxonomy" id="86971"/>
    <lineage>
        <taxon>Eukaryota</taxon>
        <taxon>Metazoa</taxon>
        <taxon>Ecdysozoa</taxon>
        <taxon>Arthropoda</taxon>
        <taxon>Hexapoda</taxon>
        <taxon>Insecta</taxon>
        <taxon>Pterygota</taxon>
        <taxon>Neoptera</taxon>
        <taxon>Endopterygota</taxon>
        <taxon>Hymenoptera</taxon>
        <taxon>Apocrita</taxon>
        <taxon>Proctotrupomorpha</taxon>
        <taxon>Chalcidoidea</taxon>
        <taxon>Trichogrammatidae</taxon>
        <taxon>Trichogramma</taxon>
    </lineage>
</organism>
<sequence length="62" mass="7152">MRERARANLFHFAAYNFEKLSRRMRVAGPGVLFIPRWISMASASDEFFALSDKKSPYQIDPG</sequence>
<evidence type="ECO:0000313" key="2">
    <source>
        <dbReference type="Proteomes" id="UP000479190"/>
    </source>
</evidence>
<evidence type="ECO:0000313" key="1">
    <source>
        <dbReference type="EMBL" id="CAB0028003.1"/>
    </source>
</evidence>
<dbReference type="EMBL" id="CADCXV010000058">
    <property type="protein sequence ID" value="CAB0028003.1"/>
    <property type="molecule type" value="Genomic_DNA"/>
</dbReference>
<dbReference type="AlphaFoldDB" id="A0A6H5HUG8"/>
<protein>
    <submittedName>
        <fullName evidence="1">Uncharacterized protein</fullName>
    </submittedName>
</protein>
<name>A0A6H5HUG8_9HYME</name>